<evidence type="ECO:0000256" key="5">
    <source>
        <dbReference type="SAM" id="MobiDB-lite"/>
    </source>
</evidence>
<dbReference type="InterPro" id="IPR003115">
    <property type="entry name" value="ParB_N"/>
</dbReference>
<dbReference type="SUPFAM" id="SSF53335">
    <property type="entry name" value="S-adenosyl-L-methionine-dependent methyltransferases"/>
    <property type="match status" value="1"/>
</dbReference>
<accession>A0ABV7ZB17</accession>
<feature type="domain" description="ParB-like N-terminal" evidence="6">
    <location>
        <begin position="1"/>
        <end position="84"/>
    </location>
</feature>
<organism evidence="7 8">
    <name type="scientific">Deinococcus rufus</name>
    <dbReference type="NCBI Taxonomy" id="2136097"/>
    <lineage>
        <taxon>Bacteria</taxon>
        <taxon>Thermotogati</taxon>
        <taxon>Deinococcota</taxon>
        <taxon>Deinococci</taxon>
        <taxon>Deinococcales</taxon>
        <taxon>Deinococcaceae</taxon>
        <taxon>Deinococcus</taxon>
    </lineage>
</organism>
<dbReference type="Pfam" id="PF01555">
    <property type="entry name" value="N6_N4_Mtase"/>
    <property type="match status" value="1"/>
</dbReference>
<dbReference type="InterPro" id="IPR002295">
    <property type="entry name" value="N4/N6-MTase_EcoPI_Mod-like"/>
</dbReference>
<dbReference type="Gene3D" id="3.40.50.150">
    <property type="entry name" value="Vaccinia Virus protein VP39"/>
    <property type="match status" value="1"/>
</dbReference>
<dbReference type="Proteomes" id="UP001595803">
    <property type="component" value="Unassembled WGS sequence"/>
</dbReference>
<feature type="region of interest" description="Disordered" evidence="5">
    <location>
        <begin position="1"/>
        <end position="20"/>
    </location>
</feature>
<dbReference type="InterPro" id="IPR050336">
    <property type="entry name" value="Chromosome_partition/occlusion"/>
</dbReference>
<keyword evidence="4" id="KW-0949">S-adenosyl-L-methionine</keyword>
<comment type="caution">
    <text evidence="7">The sequence shown here is derived from an EMBL/GenBank/DDBJ whole genome shotgun (WGS) entry which is preliminary data.</text>
</comment>
<dbReference type="Gene3D" id="3.90.1530.10">
    <property type="entry name" value="Conserved hypothetical protein from pyrococcus furiosus pfu- 392566-001, ParB domain"/>
    <property type="match status" value="1"/>
</dbReference>
<dbReference type="PANTHER" id="PTHR33375">
    <property type="entry name" value="CHROMOSOME-PARTITIONING PROTEIN PARB-RELATED"/>
    <property type="match status" value="1"/>
</dbReference>
<dbReference type="GO" id="GO:0008168">
    <property type="term" value="F:methyltransferase activity"/>
    <property type="evidence" value="ECO:0007669"/>
    <property type="project" value="UniProtKB-KW"/>
</dbReference>
<dbReference type="PRINTS" id="PR00506">
    <property type="entry name" value="D21N6MTFRASE"/>
</dbReference>
<keyword evidence="8" id="KW-1185">Reference proteome</keyword>
<dbReference type="EMBL" id="JBHRZG010000011">
    <property type="protein sequence ID" value="MFC3833486.1"/>
    <property type="molecule type" value="Genomic_DNA"/>
</dbReference>
<evidence type="ECO:0000256" key="1">
    <source>
        <dbReference type="ARBA" id="ARBA00006594"/>
    </source>
</evidence>
<evidence type="ECO:0000256" key="2">
    <source>
        <dbReference type="ARBA" id="ARBA00022603"/>
    </source>
</evidence>
<dbReference type="InterPro" id="IPR002941">
    <property type="entry name" value="DNA_methylase_N4/N6"/>
</dbReference>
<dbReference type="GO" id="GO:0032259">
    <property type="term" value="P:methylation"/>
    <property type="evidence" value="ECO:0007669"/>
    <property type="project" value="UniProtKB-KW"/>
</dbReference>
<dbReference type="PROSITE" id="PS00092">
    <property type="entry name" value="N6_MTASE"/>
    <property type="match status" value="1"/>
</dbReference>
<keyword evidence="2 7" id="KW-0489">Methyltransferase</keyword>
<evidence type="ECO:0000256" key="4">
    <source>
        <dbReference type="ARBA" id="ARBA00022691"/>
    </source>
</evidence>
<evidence type="ECO:0000313" key="8">
    <source>
        <dbReference type="Proteomes" id="UP001595803"/>
    </source>
</evidence>
<dbReference type="PIRSF" id="PIRSF036758">
    <property type="entry name" value="Aden_M_ParB"/>
    <property type="match status" value="1"/>
</dbReference>
<evidence type="ECO:0000313" key="7">
    <source>
        <dbReference type="EMBL" id="MFC3833486.1"/>
    </source>
</evidence>
<comment type="similarity">
    <text evidence="1">Belongs to the N(4)/N(6)-methyltransferase family.</text>
</comment>
<gene>
    <name evidence="7" type="ORF">ACFOSB_11520</name>
</gene>
<dbReference type="SMART" id="SM00470">
    <property type="entry name" value="ParB"/>
    <property type="match status" value="1"/>
</dbReference>
<keyword evidence="3" id="KW-0808">Transferase</keyword>
<dbReference type="InterPro" id="IPR015840">
    <property type="entry name" value="DNA_MeTrfase_ParB"/>
</dbReference>
<name>A0ABV7ZB17_9DEIO</name>
<evidence type="ECO:0000256" key="3">
    <source>
        <dbReference type="ARBA" id="ARBA00022679"/>
    </source>
</evidence>
<dbReference type="PANTHER" id="PTHR33375:SF1">
    <property type="entry name" value="CHROMOSOME-PARTITIONING PROTEIN PARB-RELATED"/>
    <property type="match status" value="1"/>
</dbReference>
<sequence>MLEPLDALVPHPQNPNRGHPEEIAESIRVNGWFGVVTAQRSSRRILVGEHRWRGARLAGLAQVPVFWVDVDDDAALAILLADNAYAERATRDPGKLRALLDQLAQGRGLTGTGYTGADHLALIQELDEGVHRELLTDEDDVPAEQSRVVTRPGDVWQLGPHRVRCGDSTDPAALRTLMGGEPADLIWTDPPYNVNYEGKTAKRLTIANDAMTPEEFRGFIRRAFEATLPVARAGACIYVAYAELEGAAFRVGFDAAGWRYSQTVIWVKNAPVLGRQDYNWRHEPILFGWKPGAGHYFCGDYTQQTVLDDSADLGKLGKPQLLALLQQIRELSSVVYEDKPARNALHPTMKPVKLVARLIRNSSRAGERVLDPFGGSGTTLIAAHQTGRVAYLQELDPVYVDVIVRRCRDATGIEAVRQDGAAFTTLEQEAAA</sequence>
<protein>
    <submittedName>
        <fullName evidence="7">DNA methyltransferase</fullName>
    </submittedName>
</protein>
<proteinExistence type="inferred from homology"/>
<dbReference type="InterPro" id="IPR036086">
    <property type="entry name" value="ParB/Sulfiredoxin_sf"/>
</dbReference>
<reference evidence="8" key="1">
    <citation type="journal article" date="2019" name="Int. J. Syst. Evol. Microbiol.">
        <title>The Global Catalogue of Microorganisms (GCM) 10K type strain sequencing project: providing services to taxonomists for standard genome sequencing and annotation.</title>
        <authorList>
            <consortium name="The Broad Institute Genomics Platform"/>
            <consortium name="The Broad Institute Genome Sequencing Center for Infectious Disease"/>
            <person name="Wu L."/>
            <person name="Ma J."/>
        </authorList>
    </citation>
    <scope>NUCLEOTIDE SEQUENCE [LARGE SCALE GENOMIC DNA]</scope>
    <source>
        <strain evidence="8">CCTCC AB 2017081</strain>
    </source>
</reference>
<dbReference type="Pfam" id="PF02195">
    <property type="entry name" value="ParB_N"/>
    <property type="match status" value="1"/>
</dbReference>
<dbReference type="SUPFAM" id="SSF110849">
    <property type="entry name" value="ParB/Sulfiredoxin"/>
    <property type="match status" value="1"/>
</dbReference>
<dbReference type="InterPro" id="IPR002052">
    <property type="entry name" value="DNA_methylase_N6_adenine_CS"/>
</dbReference>
<dbReference type="InterPro" id="IPR029063">
    <property type="entry name" value="SAM-dependent_MTases_sf"/>
</dbReference>
<evidence type="ECO:0000259" key="6">
    <source>
        <dbReference type="SMART" id="SM00470"/>
    </source>
</evidence>
<dbReference type="RefSeq" id="WP_380102088.1">
    <property type="nucleotide sequence ID" value="NZ_JBHRZG010000011.1"/>
</dbReference>